<feature type="region of interest" description="Disordered" evidence="1">
    <location>
        <begin position="60"/>
        <end position="120"/>
    </location>
</feature>
<dbReference type="PANTHER" id="PTHR13016">
    <property type="entry name" value="AMMECR1 HOMOLOG"/>
    <property type="match status" value="1"/>
</dbReference>
<evidence type="ECO:0000256" key="1">
    <source>
        <dbReference type="SAM" id="MobiDB-lite"/>
    </source>
</evidence>
<evidence type="ECO:0000313" key="4">
    <source>
        <dbReference type="Proteomes" id="UP001302126"/>
    </source>
</evidence>
<dbReference type="InterPro" id="IPR036071">
    <property type="entry name" value="AMMECR1_dom_sf"/>
</dbReference>
<accession>A0AAN6X261</accession>
<dbReference type="EMBL" id="MU864355">
    <property type="protein sequence ID" value="KAK4192251.1"/>
    <property type="molecule type" value="Genomic_DNA"/>
</dbReference>
<evidence type="ECO:0000259" key="2">
    <source>
        <dbReference type="PROSITE" id="PS51112"/>
    </source>
</evidence>
<proteinExistence type="predicted"/>
<reference evidence="3" key="1">
    <citation type="journal article" date="2023" name="Mol. Phylogenet. Evol.">
        <title>Genome-scale phylogeny and comparative genomics of the fungal order Sordariales.</title>
        <authorList>
            <person name="Hensen N."/>
            <person name="Bonometti L."/>
            <person name="Westerberg I."/>
            <person name="Brannstrom I.O."/>
            <person name="Guillou S."/>
            <person name="Cros-Aarteil S."/>
            <person name="Calhoun S."/>
            <person name="Haridas S."/>
            <person name="Kuo A."/>
            <person name="Mondo S."/>
            <person name="Pangilinan J."/>
            <person name="Riley R."/>
            <person name="LaButti K."/>
            <person name="Andreopoulos B."/>
            <person name="Lipzen A."/>
            <person name="Chen C."/>
            <person name="Yan M."/>
            <person name="Daum C."/>
            <person name="Ng V."/>
            <person name="Clum A."/>
            <person name="Steindorff A."/>
            <person name="Ohm R.A."/>
            <person name="Martin F."/>
            <person name="Silar P."/>
            <person name="Natvig D.O."/>
            <person name="Lalanne C."/>
            <person name="Gautier V."/>
            <person name="Ament-Velasquez S.L."/>
            <person name="Kruys A."/>
            <person name="Hutchinson M.I."/>
            <person name="Powell A.J."/>
            <person name="Barry K."/>
            <person name="Miller A.N."/>
            <person name="Grigoriev I.V."/>
            <person name="Debuchy R."/>
            <person name="Gladieux P."/>
            <person name="Hiltunen Thoren M."/>
            <person name="Johannesson H."/>
        </authorList>
    </citation>
    <scope>NUCLEOTIDE SEQUENCE</scope>
    <source>
        <strain evidence="3">PSN309</strain>
    </source>
</reference>
<protein>
    <submittedName>
        <fullName evidence="3">AMMECR1-like protein</fullName>
    </submittedName>
</protein>
<dbReference type="SUPFAM" id="SSF143447">
    <property type="entry name" value="AMMECR1-like"/>
    <property type="match status" value="1"/>
</dbReference>
<dbReference type="InterPro" id="IPR023473">
    <property type="entry name" value="AMMECR1"/>
</dbReference>
<feature type="compositionally biased region" description="Acidic residues" evidence="1">
    <location>
        <begin position="98"/>
        <end position="115"/>
    </location>
</feature>
<dbReference type="PROSITE" id="PS51112">
    <property type="entry name" value="AMMECR1"/>
    <property type="match status" value="1"/>
</dbReference>
<dbReference type="Pfam" id="PF01871">
    <property type="entry name" value="AMMECR1"/>
    <property type="match status" value="1"/>
</dbReference>
<name>A0AAN6X261_9PEZI</name>
<dbReference type="PANTHER" id="PTHR13016:SF0">
    <property type="entry name" value="AMME SYNDROME CANDIDATE GENE 1 PROTEIN"/>
    <property type="match status" value="1"/>
</dbReference>
<dbReference type="AlphaFoldDB" id="A0AAN6X261"/>
<organism evidence="3 4">
    <name type="scientific">Podospora australis</name>
    <dbReference type="NCBI Taxonomy" id="1536484"/>
    <lineage>
        <taxon>Eukaryota</taxon>
        <taxon>Fungi</taxon>
        <taxon>Dikarya</taxon>
        <taxon>Ascomycota</taxon>
        <taxon>Pezizomycotina</taxon>
        <taxon>Sordariomycetes</taxon>
        <taxon>Sordariomycetidae</taxon>
        <taxon>Sordariales</taxon>
        <taxon>Podosporaceae</taxon>
        <taxon>Podospora</taxon>
    </lineage>
</organism>
<dbReference type="InterPro" id="IPR002733">
    <property type="entry name" value="AMMECR1_domain"/>
</dbReference>
<dbReference type="InterPro" id="IPR027485">
    <property type="entry name" value="AMMECR1_N"/>
</dbReference>
<dbReference type="Gene3D" id="3.30.1490.150">
    <property type="entry name" value="Hypothetical protein ph0010, domain 2"/>
    <property type="match status" value="1"/>
</dbReference>
<feature type="domain" description="AMMECR1" evidence="2">
    <location>
        <begin position="77"/>
        <end position="274"/>
    </location>
</feature>
<reference evidence="3" key="2">
    <citation type="submission" date="2023-05" db="EMBL/GenBank/DDBJ databases">
        <authorList>
            <consortium name="Lawrence Berkeley National Laboratory"/>
            <person name="Steindorff A."/>
            <person name="Hensen N."/>
            <person name="Bonometti L."/>
            <person name="Westerberg I."/>
            <person name="Brannstrom I.O."/>
            <person name="Guillou S."/>
            <person name="Cros-Aarteil S."/>
            <person name="Calhoun S."/>
            <person name="Haridas S."/>
            <person name="Kuo A."/>
            <person name="Mondo S."/>
            <person name="Pangilinan J."/>
            <person name="Riley R."/>
            <person name="Labutti K."/>
            <person name="Andreopoulos B."/>
            <person name="Lipzen A."/>
            <person name="Chen C."/>
            <person name="Yanf M."/>
            <person name="Daum C."/>
            <person name="Ng V."/>
            <person name="Clum A."/>
            <person name="Ohm R."/>
            <person name="Martin F."/>
            <person name="Silar P."/>
            <person name="Natvig D."/>
            <person name="Lalanne C."/>
            <person name="Gautier V."/>
            <person name="Ament-Velasquez S.L."/>
            <person name="Kruys A."/>
            <person name="Hutchinson M.I."/>
            <person name="Powell A.J."/>
            <person name="Barry K."/>
            <person name="Miller A.N."/>
            <person name="Grigoriev I.V."/>
            <person name="Debuchy R."/>
            <person name="Gladieux P."/>
            <person name="Thoren M.H."/>
            <person name="Johannesson H."/>
        </authorList>
    </citation>
    <scope>NUCLEOTIDE SEQUENCE</scope>
    <source>
        <strain evidence="3">PSN309</strain>
    </source>
</reference>
<evidence type="ECO:0000313" key="3">
    <source>
        <dbReference type="EMBL" id="KAK4192251.1"/>
    </source>
</evidence>
<comment type="caution">
    <text evidence="3">The sequence shown here is derived from an EMBL/GenBank/DDBJ whole genome shotgun (WGS) entry which is preliminary data.</text>
</comment>
<keyword evidence="4" id="KW-1185">Reference proteome</keyword>
<gene>
    <name evidence="3" type="ORF">QBC35DRAFT_244621</name>
</gene>
<dbReference type="NCBIfam" id="TIGR00296">
    <property type="entry name" value="TIGR00296 family protein"/>
    <property type="match status" value="1"/>
</dbReference>
<feature type="compositionally biased region" description="Low complexity" evidence="1">
    <location>
        <begin position="60"/>
        <end position="97"/>
    </location>
</feature>
<sequence length="282" mass="31190">MASVEHCLFCFEALSAKLEHRKALTLAQVKKSWASYVEATSKTPAAATKLSPALRRLAAGSSSSTSSSSSSTSSASNSSLSLGGQSTPATSISSATSEVDDEVPATEDEEEEEITESPLFVTWNIDHPRHGHILRGCIGTFEPQELEDGLSSYALISALQDHRFSPISAKELPALSVSVTLLTNFEEAADPMDWELGKHGIRISFVYHGKRYGSTYLPDVAVEQGWDKEEALISLIRKAGWVGKREKWQDLDIKLVRYQGKKKSLEYEDFKQWREWESKSDK</sequence>
<dbReference type="Proteomes" id="UP001302126">
    <property type="component" value="Unassembled WGS sequence"/>
</dbReference>
<dbReference type="Gene3D" id="3.30.700.20">
    <property type="entry name" value="Hypothetical protein ph0010, domain 1"/>
    <property type="match status" value="1"/>
</dbReference>